<sequence>MPLTWTDSIDHIDWHELAALYLVAPLARKEPDDLRKAFANSMFRRFAFENGKLVAAGRVLADGVDVAYLCDVALLPSHQGQGLGKQIVGELLDLARGHKKIFLYSVPGKEGFYAGLGFRRMSTAMAIFEDQDAATARGYLARDDAS</sequence>
<reference evidence="4 5" key="1">
    <citation type="submission" date="2019-08" db="EMBL/GenBank/DDBJ databases">
        <title>Massilia golmudensis sp. nov., isolated from sand in the Qinghai-Tibetan Plateau.</title>
        <authorList>
            <person name="Zhang B."/>
        </authorList>
    </citation>
    <scope>NUCLEOTIDE SEQUENCE [LARGE SCALE GENOMIC DNA]</scope>
    <source>
        <strain evidence="4 5">GEM5</strain>
    </source>
</reference>
<dbReference type="RefSeq" id="WP_147933820.1">
    <property type="nucleotide sequence ID" value="NZ_VPFD01000004.1"/>
</dbReference>
<gene>
    <name evidence="4" type="ORF">FVD38_05080</name>
</gene>
<dbReference type="PANTHER" id="PTHR43626">
    <property type="entry name" value="ACYL-COA N-ACYLTRANSFERASE"/>
    <property type="match status" value="1"/>
</dbReference>
<dbReference type="CDD" id="cd04301">
    <property type="entry name" value="NAT_SF"/>
    <property type="match status" value="1"/>
</dbReference>
<dbReference type="EMBL" id="VPFD01000004">
    <property type="protein sequence ID" value="TXG01226.1"/>
    <property type="molecule type" value="Genomic_DNA"/>
</dbReference>
<dbReference type="PROSITE" id="PS51186">
    <property type="entry name" value="GNAT"/>
    <property type="match status" value="1"/>
</dbReference>
<dbReference type="Proteomes" id="UP000321413">
    <property type="component" value="Unassembled WGS sequence"/>
</dbReference>
<dbReference type="SUPFAM" id="SSF55729">
    <property type="entry name" value="Acyl-CoA N-acyltransferases (Nat)"/>
    <property type="match status" value="1"/>
</dbReference>
<evidence type="ECO:0000313" key="4">
    <source>
        <dbReference type="EMBL" id="TXG01226.1"/>
    </source>
</evidence>
<dbReference type="Pfam" id="PF00583">
    <property type="entry name" value="Acetyltransf_1"/>
    <property type="match status" value="1"/>
</dbReference>
<dbReference type="InterPro" id="IPR045039">
    <property type="entry name" value="NSI-like"/>
</dbReference>
<protein>
    <submittedName>
        <fullName evidence="4">GNAT family N-acetyltransferase</fullName>
    </submittedName>
</protein>
<dbReference type="InterPro" id="IPR016181">
    <property type="entry name" value="Acyl_CoA_acyltransferase"/>
</dbReference>
<evidence type="ECO:0000256" key="2">
    <source>
        <dbReference type="ARBA" id="ARBA00023315"/>
    </source>
</evidence>
<dbReference type="Gene3D" id="3.40.630.30">
    <property type="match status" value="1"/>
</dbReference>
<keyword evidence="5" id="KW-1185">Reference proteome</keyword>
<keyword evidence="2" id="KW-0012">Acyltransferase</keyword>
<comment type="caution">
    <text evidence="4">The sequence shown here is derived from an EMBL/GenBank/DDBJ whole genome shotgun (WGS) entry which is preliminary data.</text>
</comment>
<evidence type="ECO:0000259" key="3">
    <source>
        <dbReference type="PROSITE" id="PS51186"/>
    </source>
</evidence>
<accession>A0A5C7G5W6</accession>
<dbReference type="InterPro" id="IPR000182">
    <property type="entry name" value="GNAT_dom"/>
</dbReference>
<evidence type="ECO:0000313" key="5">
    <source>
        <dbReference type="Proteomes" id="UP000321413"/>
    </source>
</evidence>
<keyword evidence="1 4" id="KW-0808">Transferase</keyword>
<dbReference type="GO" id="GO:0005737">
    <property type="term" value="C:cytoplasm"/>
    <property type="evidence" value="ECO:0007669"/>
    <property type="project" value="TreeGrafter"/>
</dbReference>
<evidence type="ECO:0000256" key="1">
    <source>
        <dbReference type="ARBA" id="ARBA00022679"/>
    </source>
</evidence>
<dbReference type="AlphaFoldDB" id="A0A5C7G5W6"/>
<name>A0A5C7G5W6_9BURK</name>
<proteinExistence type="predicted"/>
<feature type="domain" description="N-acetyltransferase" evidence="3">
    <location>
        <begin position="1"/>
        <end position="146"/>
    </location>
</feature>
<organism evidence="4 5">
    <name type="scientific">Massilia arenae</name>
    <dbReference type="NCBI Taxonomy" id="2603288"/>
    <lineage>
        <taxon>Bacteria</taxon>
        <taxon>Pseudomonadati</taxon>
        <taxon>Pseudomonadota</taxon>
        <taxon>Betaproteobacteria</taxon>
        <taxon>Burkholderiales</taxon>
        <taxon>Oxalobacteraceae</taxon>
        <taxon>Telluria group</taxon>
        <taxon>Massilia</taxon>
    </lineage>
</organism>
<dbReference type="PANTHER" id="PTHR43626:SF4">
    <property type="entry name" value="GCN5-RELATED N-ACETYLTRANSFERASE 2, CHLOROPLASTIC"/>
    <property type="match status" value="1"/>
</dbReference>
<dbReference type="GO" id="GO:0008080">
    <property type="term" value="F:N-acetyltransferase activity"/>
    <property type="evidence" value="ECO:0007669"/>
    <property type="project" value="InterPro"/>
</dbReference>